<protein>
    <submittedName>
        <fullName evidence="3">Uncharacterized protein YjlB</fullName>
    </submittedName>
</protein>
<dbReference type="InterPro" id="IPR014500">
    <property type="entry name" value="UCP019307_cupin"/>
</dbReference>
<dbReference type="EMBL" id="FOTB01000006">
    <property type="protein sequence ID" value="SFK92905.1"/>
    <property type="molecule type" value="Genomic_DNA"/>
</dbReference>
<sequence length="173" mass="19368">MKRAEDIEIIPIKVEDDGKIPNHPDFPLLIYKSVFEDGDDIPAILNSNDWSGEWLGSVHPFHHYHSNTHEVLAVKEGHATLQLGGEQGEVVEAEKGDVIILPAGYGHKKIEASDDYANYGAYPGGISFDMCYGEPEERPEKVENIKRVSPPGFDPVFGQDGSLFDYWEGWFTH</sequence>
<feature type="domain" description="Cupin type-2" evidence="1">
    <location>
        <begin position="58"/>
        <end position="115"/>
    </location>
</feature>
<dbReference type="PIRSF" id="PIRSF019307">
    <property type="entry name" value="UCP019307"/>
    <property type="match status" value="1"/>
</dbReference>
<dbReference type="KEGG" id="shv:AAT16_08080"/>
<gene>
    <name evidence="2" type="ORF">AAT16_08080</name>
    <name evidence="3" type="ORF">SAMN05216235_2509</name>
</gene>
<dbReference type="EMBL" id="CP011366">
    <property type="protein sequence ID" value="AKG74195.1"/>
    <property type="molecule type" value="Genomic_DNA"/>
</dbReference>
<accession>A0A0F7D4G5</accession>
<dbReference type="Gene3D" id="2.60.120.10">
    <property type="entry name" value="Jelly Rolls"/>
    <property type="match status" value="1"/>
</dbReference>
<dbReference type="InterPro" id="IPR014710">
    <property type="entry name" value="RmlC-like_jellyroll"/>
</dbReference>
<evidence type="ECO:0000259" key="1">
    <source>
        <dbReference type="Pfam" id="PF07883"/>
    </source>
</evidence>
<dbReference type="Pfam" id="PF07883">
    <property type="entry name" value="Cupin_2"/>
    <property type="match status" value="1"/>
</dbReference>
<evidence type="ECO:0000313" key="5">
    <source>
        <dbReference type="Proteomes" id="UP000183090"/>
    </source>
</evidence>
<dbReference type="Proteomes" id="UP000034029">
    <property type="component" value="Chromosome"/>
</dbReference>
<proteinExistence type="predicted"/>
<reference evidence="3 5" key="3">
    <citation type="submission" date="2016-10" db="EMBL/GenBank/DDBJ databases">
        <authorList>
            <person name="Varghese N."/>
            <person name="Submissions S."/>
        </authorList>
    </citation>
    <scope>NUCLEOTIDE SEQUENCE [LARGE SCALE GENOMIC DNA]</scope>
    <source>
        <strain evidence="3 5">CGMCC 1.6501</strain>
    </source>
</reference>
<organism evidence="3 5">
    <name type="scientific">Salinicoccus halodurans</name>
    <dbReference type="NCBI Taxonomy" id="407035"/>
    <lineage>
        <taxon>Bacteria</taxon>
        <taxon>Bacillati</taxon>
        <taxon>Bacillota</taxon>
        <taxon>Bacilli</taxon>
        <taxon>Bacillales</taxon>
        <taxon>Staphylococcaceae</taxon>
        <taxon>Salinicoccus</taxon>
    </lineage>
</organism>
<dbReference type="AlphaFoldDB" id="A0A0F7D4G5"/>
<reference evidence="4" key="2">
    <citation type="submission" date="2015-04" db="EMBL/GenBank/DDBJ databases">
        <title>Complete genome sequence of Salinicoccus halodurans strain H3B36, isolated from the Qaidam basin of China.</title>
        <authorList>
            <person name="Ma Y."/>
            <person name="Jiang K."/>
            <person name="Xue Y."/>
        </authorList>
    </citation>
    <scope>NUCLEOTIDE SEQUENCE [LARGE SCALE GENOMIC DNA]</scope>
    <source>
        <strain evidence="4">H3B36</strain>
    </source>
</reference>
<evidence type="ECO:0000313" key="4">
    <source>
        <dbReference type="Proteomes" id="UP000034029"/>
    </source>
</evidence>
<dbReference type="RefSeq" id="WP_046790377.1">
    <property type="nucleotide sequence ID" value="NZ_CP011366.1"/>
</dbReference>
<dbReference type="OrthoDB" id="9791759at2"/>
<evidence type="ECO:0000313" key="3">
    <source>
        <dbReference type="EMBL" id="SFK92905.1"/>
    </source>
</evidence>
<dbReference type="Proteomes" id="UP000183090">
    <property type="component" value="Unassembled WGS sequence"/>
</dbReference>
<reference evidence="2 4" key="1">
    <citation type="journal article" date="2015" name="Int. J. Syst. Evol. Microbiol.">
        <title>Complete genome sequence of Salinicoccus halodurans H3B36, isolated from the Qaidam Basin in China.</title>
        <authorList>
            <person name="Jiang K."/>
            <person name="Xue Y."/>
            <person name="Ma Y."/>
        </authorList>
    </citation>
    <scope>NUCLEOTIDE SEQUENCE [LARGE SCALE GENOMIC DNA]</scope>
    <source>
        <strain evidence="2 4">H3B36</strain>
    </source>
</reference>
<dbReference type="InterPro" id="IPR013096">
    <property type="entry name" value="Cupin_2"/>
</dbReference>
<name>A0A0F7D4G5_9STAP</name>
<keyword evidence="4" id="KW-1185">Reference proteome</keyword>
<dbReference type="PANTHER" id="PTHR36448:SF2">
    <property type="entry name" value="CUPIN TYPE-1 DOMAIN-CONTAINING PROTEIN"/>
    <property type="match status" value="1"/>
</dbReference>
<evidence type="ECO:0000313" key="2">
    <source>
        <dbReference type="EMBL" id="AKG74195.1"/>
    </source>
</evidence>
<dbReference type="InterPro" id="IPR047121">
    <property type="entry name" value="YjiB-like"/>
</dbReference>
<dbReference type="CDD" id="cd02219">
    <property type="entry name" value="cupin_YjlB-like"/>
    <property type="match status" value="1"/>
</dbReference>
<dbReference type="PANTHER" id="PTHR36448">
    <property type="entry name" value="BLR7373 PROTEIN"/>
    <property type="match status" value="1"/>
</dbReference>
<dbReference type="InterPro" id="IPR011051">
    <property type="entry name" value="RmlC_Cupin_sf"/>
</dbReference>
<dbReference type="SUPFAM" id="SSF51182">
    <property type="entry name" value="RmlC-like cupins"/>
    <property type="match status" value="1"/>
</dbReference>